<protein>
    <submittedName>
        <fullName evidence="3">EB domain-containing protein</fullName>
    </submittedName>
</protein>
<dbReference type="Proteomes" id="UP000887565">
    <property type="component" value="Unplaced"/>
</dbReference>
<dbReference type="AlphaFoldDB" id="A0A915KB35"/>
<dbReference type="WBParaSite" id="nRc.2.0.1.t35321-RA">
    <property type="protein sequence ID" value="nRc.2.0.1.t35321-RA"/>
    <property type="gene ID" value="nRc.2.0.1.g35321"/>
</dbReference>
<reference evidence="3" key="1">
    <citation type="submission" date="2022-11" db="UniProtKB">
        <authorList>
            <consortium name="WormBaseParasite"/>
        </authorList>
    </citation>
    <scope>IDENTIFICATION</scope>
</reference>
<dbReference type="Pfam" id="PF01683">
    <property type="entry name" value="EB"/>
    <property type="match status" value="1"/>
</dbReference>
<evidence type="ECO:0000259" key="1">
    <source>
        <dbReference type="Pfam" id="PF01683"/>
    </source>
</evidence>
<evidence type="ECO:0000313" key="3">
    <source>
        <dbReference type="WBParaSite" id="nRc.2.0.1.t35321-RA"/>
    </source>
</evidence>
<accession>A0A915KB35</accession>
<sequence length="188" mass="20451">MPCWSRADEMKSTTPPYNLLAGIGGPFVRGGGDAPNVSATEMYRVGFGGFCNFTENCRAAYSICMQNKCTCRSGFVEMAERGICGMINFYCPDLTGKMPTAANNGKTCLRAPKPNASATGCSDDEFCCIHTHRITSSKYYVGHCCKKPNQTSTISFPVCPLTMPSERSCLACQYNETCMDSLNFPNTP</sequence>
<keyword evidence="2" id="KW-1185">Reference proteome</keyword>
<feature type="domain" description="EB" evidence="1">
    <location>
        <begin position="45"/>
        <end position="84"/>
    </location>
</feature>
<evidence type="ECO:0000313" key="2">
    <source>
        <dbReference type="Proteomes" id="UP000887565"/>
    </source>
</evidence>
<proteinExistence type="predicted"/>
<dbReference type="InterPro" id="IPR006149">
    <property type="entry name" value="EB_dom"/>
</dbReference>
<organism evidence="2 3">
    <name type="scientific">Romanomermis culicivorax</name>
    <name type="common">Nematode worm</name>
    <dbReference type="NCBI Taxonomy" id="13658"/>
    <lineage>
        <taxon>Eukaryota</taxon>
        <taxon>Metazoa</taxon>
        <taxon>Ecdysozoa</taxon>
        <taxon>Nematoda</taxon>
        <taxon>Enoplea</taxon>
        <taxon>Dorylaimia</taxon>
        <taxon>Mermithida</taxon>
        <taxon>Mermithoidea</taxon>
        <taxon>Mermithidae</taxon>
        <taxon>Romanomermis</taxon>
    </lineage>
</organism>
<name>A0A915KB35_ROMCU</name>